<keyword evidence="1" id="KW-1133">Transmembrane helix</keyword>
<protein>
    <submittedName>
        <fullName evidence="2">Uncharacterized protein</fullName>
    </submittedName>
</protein>
<dbReference type="GeneID" id="37210889"/>
<keyword evidence="1" id="KW-0812">Transmembrane</keyword>
<name>A0A319BLH5_ASPVC</name>
<keyword evidence="1" id="KW-0472">Membrane</keyword>
<reference evidence="2" key="1">
    <citation type="submission" date="2016-12" db="EMBL/GenBank/DDBJ databases">
        <title>The genomes of Aspergillus section Nigri reveals drivers in fungal speciation.</title>
        <authorList>
            <consortium name="DOE Joint Genome Institute"/>
            <person name="Vesth T.C."/>
            <person name="Nybo J."/>
            <person name="Theobald S."/>
            <person name="Brandl J."/>
            <person name="Frisvad J.C."/>
            <person name="Nielsen K.F."/>
            <person name="Lyhne E.K."/>
            <person name="Kogle M.E."/>
            <person name="Kuo A."/>
            <person name="Riley R."/>
            <person name="Clum A."/>
            <person name="Nolan M."/>
            <person name="Lipzen A."/>
            <person name="Salamov A."/>
            <person name="Henrissat B."/>
            <person name="Wiebenga A."/>
            <person name="De Vries R.P."/>
            <person name="Grigoriev I.V."/>
            <person name="Mortensen U.H."/>
            <person name="Andersen M.R."/>
            <person name="Baker S.E."/>
        </authorList>
    </citation>
    <scope>NUCLEOTIDE SEQUENCE [LARGE SCALE GENOMIC DNA]</scope>
    <source>
        <strain evidence="2">CBS 113365</strain>
    </source>
</reference>
<evidence type="ECO:0000256" key="1">
    <source>
        <dbReference type="SAM" id="Phobius"/>
    </source>
</evidence>
<gene>
    <name evidence="2" type="ORF">BO88DRAFT_403164</name>
</gene>
<proteinExistence type="predicted"/>
<sequence length="52" mass="5452">MCGSAILLVLNCLYGGQNCYFGLLLFLYLPAETRLAQSPSGGFGNVGNLGQP</sequence>
<accession>A0A319BLH5</accession>
<evidence type="ECO:0000313" key="2">
    <source>
        <dbReference type="EMBL" id="PYH71890.1"/>
    </source>
</evidence>
<evidence type="ECO:0000313" key="3">
    <source>
        <dbReference type="Proteomes" id="UP000248405"/>
    </source>
</evidence>
<dbReference type="RefSeq" id="XP_025565684.1">
    <property type="nucleotide sequence ID" value="XM_025706297.1"/>
</dbReference>
<keyword evidence="3" id="KW-1185">Reference proteome</keyword>
<organism evidence="2 3">
    <name type="scientific">Aspergillus vadensis (strain CBS 113365 / IMI 142717 / IBT 24658)</name>
    <dbReference type="NCBI Taxonomy" id="1448311"/>
    <lineage>
        <taxon>Eukaryota</taxon>
        <taxon>Fungi</taxon>
        <taxon>Dikarya</taxon>
        <taxon>Ascomycota</taxon>
        <taxon>Pezizomycotina</taxon>
        <taxon>Eurotiomycetes</taxon>
        <taxon>Eurotiomycetidae</taxon>
        <taxon>Eurotiales</taxon>
        <taxon>Aspergillaceae</taxon>
        <taxon>Aspergillus</taxon>
        <taxon>Aspergillus subgen. Circumdati</taxon>
    </lineage>
</organism>
<dbReference type="EMBL" id="KZ821618">
    <property type="protein sequence ID" value="PYH71890.1"/>
    <property type="molecule type" value="Genomic_DNA"/>
</dbReference>
<feature type="transmembrane region" description="Helical" evidence="1">
    <location>
        <begin position="6"/>
        <end position="29"/>
    </location>
</feature>
<dbReference type="Proteomes" id="UP000248405">
    <property type="component" value="Unassembled WGS sequence"/>
</dbReference>
<dbReference type="AlphaFoldDB" id="A0A319BLH5"/>